<evidence type="ECO:0000256" key="21">
    <source>
        <dbReference type="SAM" id="Phobius"/>
    </source>
</evidence>
<evidence type="ECO:0000256" key="4">
    <source>
        <dbReference type="ARBA" id="ARBA00022692"/>
    </source>
</evidence>
<comment type="similarity">
    <text evidence="1">Belongs to the glutamate-gated ion channel (TC 1.A.10.1) family.</text>
</comment>
<dbReference type="SMART" id="SM00079">
    <property type="entry name" value="PBPe"/>
    <property type="match status" value="1"/>
</dbReference>
<proteinExistence type="inferred from homology"/>
<keyword evidence="5 22" id="KW-0732">Signal</keyword>
<dbReference type="OrthoDB" id="5984008at2759"/>
<evidence type="ECO:0000256" key="5">
    <source>
        <dbReference type="ARBA" id="ARBA00022729"/>
    </source>
</evidence>
<evidence type="ECO:0000259" key="24">
    <source>
        <dbReference type="SMART" id="SM00918"/>
    </source>
</evidence>
<feature type="domain" description="Ionotropic glutamate receptor L-glutamate and glycine-binding" evidence="24">
    <location>
        <begin position="436"/>
        <end position="501"/>
    </location>
</feature>
<dbReference type="InterPro" id="IPR001320">
    <property type="entry name" value="Iontro_rcpt_C"/>
</dbReference>
<dbReference type="GO" id="GO:0004970">
    <property type="term" value="F:glutamate-gated receptor activity"/>
    <property type="evidence" value="ECO:0007669"/>
    <property type="project" value="UniProtKB-ARBA"/>
</dbReference>
<comment type="subcellular location">
    <subcellularLocation>
        <location evidence="15">Postsynaptic cell membrane</location>
        <topology evidence="15">Multi-pass membrane protein</topology>
    </subcellularLocation>
</comment>
<feature type="transmembrane region" description="Helical" evidence="21">
    <location>
        <begin position="629"/>
        <end position="651"/>
    </location>
</feature>
<evidence type="ECO:0000256" key="12">
    <source>
        <dbReference type="ARBA" id="ARBA00023257"/>
    </source>
</evidence>
<keyword evidence="12" id="KW-0628">Postsynaptic cell membrane</keyword>
<dbReference type="FunFam" id="3.40.190.10:FF:000147">
    <property type="entry name" value="Uncharacterized protein, isoform C"/>
    <property type="match status" value="1"/>
</dbReference>
<evidence type="ECO:0000256" key="6">
    <source>
        <dbReference type="ARBA" id="ARBA00022989"/>
    </source>
</evidence>
<keyword evidence="26" id="KW-1185">Reference proteome</keyword>
<dbReference type="GO" id="GO:0008328">
    <property type="term" value="C:ionotropic glutamate receptor complex"/>
    <property type="evidence" value="ECO:0007669"/>
    <property type="project" value="UniProtKB-ARBA"/>
</dbReference>
<evidence type="ECO:0000256" key="1">
    <source>
        <dbReference type="ARBA" id="ARBA00008685"/>
    </source>
</evidence>
<feature type="site" description="Interaction with the cone snail toxin Con-ikot-ikot" evidence="18">
    <location>
        <position position="685"/>
    </location>
</feature>
<feature type="site" description="Interaction with the cone snail toxin Con-ikot-ikot" evidence="18">
    <location>
        <position position="776"/>
    </location>
</feature>
<evidence type="ECO:0000256" key="13">
    <source>
        <dbReference type="ARBA" id="ARBA00023286"/>
    </source>
</evidence>
<dbReference type="AlphaFoldDB" id="A0A9J6CQW9"/>
<dbReference type="InterPro" id="IPR028082">
    <property type="entry name" value="Peripla_BP_I"/>
</dbReference>
<dbReference type="CDD" id="cd06382">
    <property type="entry name" value="PBP1_iGluR_Kainate"/>
    <property type="match status" value="1"/>
</dbReference>
<dbReference type="FunFam" id="3.40.50.2300:FF:000106">
    <property type="entry name" value="Glutamate receptor ionotropic, kainate"/>
    <property type="match status" value="1"/>
</dbReference>
<comment type="caution">
    <text evidence="25">The sequence shown here is derived from an EMBL/GenBank/DDBJ whole genome shotgun (WGS) entry which is preliminary data.</text>
</comment>
<keyword evidence="6 21" id="KW-1133">Transmembrane helix</keyword>
<dbReference type="InterPro" id="IPR015683">
    <property type="entry name" value="Ionotropic_Glu_rcpt"/>
</dbReference>
<evidence type="ECO:0000256" key="7">
    <source>
        <dbReference type="ARBA" id="ARBA00023018"/>
    </source>
</evidence>
<feature type="site" description="Crucial to convey clamshell closure to channel opening" evidence="18">
    <location>
        <position position="658"/>
    </location>
</feature>
<feature type="transmembrane region" description="Helical" evidence="21">
    <location>
        <begin position="557"/>
        <end position="576"/>
    </location>
</feature>
<evidence type="ECO:0000256" key="19">
    <source>
        <dbReference type="PIRSR" id="PIRSR601508-3"/>
    </source>
</evidence>
<name>A0A9J6CQW9_POLVA</name>
<keyword evidence="13" id="KW-1071">Ligand-gated ion channel</keyword>
<dbReference type="SUPFAM" id="SSF53850">
    <property type="entry name" value="Periplasmic binding protein-like II"/>
    <property type="match status" value="1"/>
</dbReference>
<feature type="transmembrane region" description="Helical" evidence="21">
    <location>
        <begin position="819"/>
        <end position="843"/>
    </location>
</feature>
<keyword evidence="19" id="KW-1015">Disulfide bond</keyword>
<dbReference type="Gene3D" id="3.40.50.2300">
    <property type="match status" value="2"/>
</dbReference>
<dbReference type="Proteomes" id="UP001107558">
    <property type="component" value="Chromosome 1"/>
</dbReference>
<dbReference type="PRINTS" id="PR00177">
    <property type="entry name" value="NMDARECEPTOR"/>
</dbReference>
<keyword evidence="11" id="KW-0325">Glycoprotein</keyword>
<dbReference type="PANTHER" id="PTHR18966">
    <property type="entry name" value="IONOTROPIC GLUTAMATE RECEPTOR"/>
    <property type="match status" value="1"/>
</dbReference>
<dbReference type="FunFam" id="3.40.190.10:FF:000061">
    <property type="entry name" value="Glutamate receptor, ionotropic kainate"/>
    <property type="match status" value="1"/>
</dbReference>
<dbReference type="FunFam" id="1.10.287.70:FF:000064">
    <property type="entry name" value="Glutamate receptor ionotropic, kainate"/>
    <property type="match status" value="1"/>
</dbReference>
<evidence type="ECO:0000256" key="3">
    <source>
        <dbReference type="ARBA" id="ARBA00022475"/>
    </source>
</evidence>
<keyword evidence="4 21" id="KW-0812">Transmembrane</keyword>
<evidence type="ECO:0000256" key="9">
    <source>
        <dbReference type="ARBA" id="ARBA00023136"/>
    </source>
</evidence>
<keyword evidence="9 21" id="KW-0472">Membrane</keyword>
<reference evidence="25" key="1">
    <citation type="submission" date="2021-03" db="EMBL/GenBank/DDBJ databases">
        <title>Chromosome level genome of the anhydrobiotic midge Polypedilum vanderplanki.</title>
        <authorList>
            <person name="Yoshida Y."/>
            <person name="Kikawada T."/>
            <person name="Gusev O."/>
        </authorList>
    </citation>
    <scope>NUCLEOTIDE SEQUENCE</scope>
    <source>
        <strain evidence="25">NIAS01</strain>
        <tissue evidence="25">Whole body or cell culture</tissue>
    </source>
</reference>
<evidence type="ECO:0000256" key="14">
    <source>
        <dbReference type="ARBA" id="ARBA00023303"/>
    </source>
</evidence>
<evidence type="ECO:0000256" key="15">
    <source>
        <dbReference type="ARBA" id="ARBA00034104"/>
    </source>
</evidence>
<keyword evidence="2" id="KW-0813">Transport</keyword>
<feature type="disulfide bond" evidence="19">
    <location>
        <begin position="742"/>
        <end position="800"/>
    </location>
</feature>
<dbReference type="Pfam" id="PF01094">
    <property type="entry name" value="ANF_receptor"/>
    <property type="match status" value="1"/>
</dbReference>
<evidence type="ECO:0000256" key="10">
    <source>
        <dbReference type="ARBA" id="ARBA00023170"/>
    </source>
</evidence>
<evidence type="ECO:0000256" key="11">
    <source>
        <dbReference type="ARBA" id="ARBA00023180"/>
    </source>
</evidence>
<accession>A0A9J6CQW9</accession>
<feature type="chain" id="PRO_5039941382" description="Glutamate receptor 1" evidence="22">
    <location>
        <begin position="21"/>
        <end position="919"/>
    </location>
</feature>
<sequence>MITKVIVIILICFRFDLSSSLPDIIRIGGLFSPLPSNDDHQTTDPQEIAFKYAVEKINADNKILPRSKLHAEIERILPQDSFHASKRVCHLMKTGVAAIFGPQSSHTASHVQSICDTMEIPHLETRWDYRLRRESCLVNLYPHPSTLSKAYVDLVNAWHWKSFTIIYETNEGLVRLQELLKAHGPSEFPITVRQLSDSGDYRPLLKQIKNSAESRIVLDCSTEKIYEVLKQAQQIGMMSDYHSYLITSLDLNTVNLEPFQYGGTNITAFRLVNPDNPLVRQTAKNWTIIDSKLGKQQQKSSTENTSVIKAETALMYDAVHLFAKALHDLDSSQQIDIHPLSCDNQDTWPHGYSLINYMKIVEMRGLTDVIKFDHQGFRTDFVLDIIELSSSGLRKIGTWNSTQGVNLTRTYTDQQKEIKEILANKTLVVSTILSSPYCMRKEAEATLTGNDQFEGYAIDLIHEISKLLGFNYTIRLAPDGRYGSFNPTKNEWDGMIKELLDQRADMAIADLTITFQREQVVDFTMPFMHLGISVLYRKPIKQPPNLFSFLSPLSLDVWCYMATAYLGVSILLFILARFTPYEWSSPDQPERAETQFTLLNCLWFAIGSLMQQGCDFLPKALSTRMVAGMWWFFTLIMISSYTANLAAFLTVERMDSPIESAEDLAKQTKIKYGALASGTTSAFFRDSNFSTYQKMWSFMESQRPTVFTSTNSEGVERVKKGRGSYAYLMESTSIEYTIERNCDLTQIGGMLDSKGYGIAMPQGSPYRTLISGAVLKLQEEGKLHLLKTRWWKEKRGGGACRDDTSKTSSTANELGLANVGGVFVVLMGGMGIACVIAVCEFVWKSRKVAIEEKISLCSEMASELRFAFKCSSGSKQRQHRSNQEGSSPNNVSDISDRFHPLGPPYAQYEFDSNKGHGVP</sequence>
<feature type="binding site" evidence="17">
    <location>
        <position position="730"/>
    </location>
    <ligand>
        <name>L-glutamate</name>
        <dbReference type="ChEBI" id="CHEBI:29985"/>
    </ligand>
</feature>
<evidence type="ECO:0000256" key="2">
    <source>
        <dbReference type="ARBA" id="ARBA00022448"/>
    </source>
</evidence>
<evidence type="ECO:0000313" key="26">
    <source>
        <dbReference type="Proteomes" id="UP001107558"/>
    </source>
</evidence>
<feature type="signal peptide" evidence="22">
    <location>
        <begin position="1"/>
        <end position="20"/>
    </location>
</feature>
<evidence type="ECO:0000259" key="23">
    <source>
        <dbReference type="SMART" id="SM00079"/>
    </source>
</evidence>
<dbReference type="InterPro" id="IPR001508">
    <property type="entry name" value="Iono_Glu_rcpt_met"/>
</dbReference>
<feature type="binding site" evidence="17">
    <location>
        <position position="517"/>
    </location>
    <ligand>
        <name>L-glutamate</name>
        <dbReference type="ChEBI" id="CHEBI:29985"/>
    </ligand>
</feature>
<dbReference type="SUPFAM" id="SSF53822">
    <property type="entry name" value="Periplasmic binding protein-like I"/>
    <property type="match status" value="1"/>
</dbReference>
<protein>
    <recommendedName>
        <fullName evidence="16">Glutamate receptor 1</fullName>
    </recommendedName>
</protein>
<keyword evidence="10" id="KW-0675">Receptor</keyword>
<dbReference type="Gene3D" id="1.10.287.70">
    <property type="match status" value="1"/>
</dbReference>
<dbReference type="EMBL" id="JADBJN010000001">
    <property type="protein sequence ID" value="KAG5684284.1"/>
    <property type="molecule type" value="Genomic_DNA"/>
</dbReference>
<evidence type="ECO:0000256" key="22">
    <source>
        <dbReference type="SAM" id="SignalP"/>
    </source>
</evidence>
<evidence type="ECO:0000256" key="20">
    <source>
        <dbReference type="SAM" id="MobiDB-lite"/>
    </source>
</evidence>
<dbReference type="GO" id="GO:0045211">
    <property type="term" value="C:postsynaptic membrane"/>
    <property type="evidence" value="ECO:0007669"/>
    <property type="project" value="UniProtKB-SubCell"/>
</dbReference>
<evidence type="ECO:0000313" key="25">
    <source>
        <dbReference type="EMBL" id="KAG5684284.1"/>
    </source>
</evidence>
<feature type="compositionally biased region" description="Polar residues" evidence="20">
    <location>
        <begin position="883"/>
        <end position="893"/>
    </location>
</feature>
<organism evidence="25 26">
    <name type="scientific">Polypedilum vanderplanki</name>
    <name type="common">Sleeping chironomid midge</name>
    <dbReference type="NCBI Taxonomy" id="319348"/>
    <lineage>
        <taxon>Eukaryota</taxon>
        <taxon>Metazoa</taxon>
        <taxon>Ecdysozoa</taxon>
        <taxon>Arthropoda</taxon>
        <taxon>Hexapoda</taxon>
        <taxon>Insecta</taxon>
        <taxon>Pterygota</taxon>
        <taxon>Neoptera</taxon>
        <taxon>Endopterygota</taxon>
        <taxon>Diptera</taxon>
        <taxon>Nematocera</taxon>
        <taxon>Chironomoidea</taxon>
        <taxon>Chironomidae</taxon>
        <taxon>Chironominae</taxon>
        <taxon>Polypedilum</taxon>
        <taxon>Polypedilum</taxon>
    </lineage>
</organism>
<keyword evidence="7" id="KW-0770">Synapse</keyword>
<dbReference type="InterPro" id="IPR019594">
    <property type="entry name" value="Glu/Gly-bd"/>
</dbReference>
<dbReference type="Gene3D" id="3.40.190.10">
    <property type="entry name" value="Periplasmic binding protein-like II"/>
    <property type="match status" value="2"/>
</dbReference>
<dbReference type="InterPro" id="IPR001828">
    <property type="entry name" value="ANF_lig-bd_rcpt"/>
</dbReference>
<keyword evidence="3" id="KW-1003">Cell membrane</keyword>
<evidence type="ECO:0000256" key="18">
    <source>
        <dbReference type="PIRSR" id="PIRSR601508-2"/>
    </source>
</evidence>
<feature type="binding site" evidence="17">
    <location>
        <position position="680"/>
    </location>
    <ligand>
        <name>L-glutamate</name>
        <dbReference type="ChEBI" id="CHEBI:29985"/>
    </ligand>
</feature>
<evidence type="ECO:0000256" key="8">
    <source>
        <dbReference type="ARBA" id="ARBA00023065"/>
    </source>
</evidence>
<dbReference type="Pfam" id="PF10613">
    <property type="entry name" value="Lig_chan-Glu_bd"/>
    <property type="match status" value="1"/>
</dbReference>
<gene>
    <name evidence="25" type="ORF">PVAND_013520</name>
</gene>
<keyword evidence="14" id="KW-0407">Ion channel</keyword>
<feature type="region of interest" description="Disordered" evidence="20">
    <location>
        <begin position="875"/>
        <end position="896"/>
    </location>
</feature>
<evidence type="ECO:0000256" key="17">
    <source>
        <dbReference type="PIRSR" id="PIRSR601508-1"/>
    </source>
</evidence>
<feature type="domain" description="Ionotropic glutamate receptor C-terminal" evidence="23">
    <location>
        <begin position="426"/>
        <end position="793"/>
    </location>
</feature>
<feature type="binding site" evidence="17">
    <location>
        <position position="512"/>
    </location>
    <ligand>
        <name>L-glutamate</name>
        <dbReference type="ChEBI" id="CHEBI:29985"/>
    </ligand>
</feature>
<dbReference type="Pfam" id="PF00060">
    <property type="entry name" value="Lig_chan"/>
    <property type="match status" value="1"/>
</dbReference>
<keyword evidence="8" id="KW-0406">Ion transport</keyword>
<dbReference type="SMART" id="SM00918">
    <property type="entry name" value="Lig_chan-Glu_bd"/>
    <property type="match status" value="1"/>
</dbReference>
<evidence type="ECO:0000256" key="16">
    <source>
        <dbReference type="ARBA" id="ARBA00072754"/>
    </source>
</evidence>